<reference evidence="7 8" key="1">
    <citation type="submission" date="2016-04" db="EMBL/GenBank/DDBJ databases">
        <title>A degradative enzymes factory behind the ericoid mycorrhizal symbiosis.</title>
        <authorList>
            <consortium name="DOE Joint Genome Institute"/>
            <person name="Martino E."/>
            <person name="Morin E."/>
            <person name="Grelet G."/>
            <person name="Kuo A."/>
            <person name="Kohler A."/>
            <person name="Daghino S."/>
            <person name="Barry K."/>
            <person name="Choi C."/>
            <person name="Cichocki N."/>
            <person name="Clum A."/>
            <person name="Copeland A."/>
            <person name="Hainaut M."/>
            <person name="Haridas S."/>
            <person name="Labutti K."/>
            <person name="Lindquist E."/>
            <person name="Lipzen A."/>
            <person name="Khouja H.-R."/>
            <person name="Murat C."/>
            <person name="Ohm R."/>
            <person name="Olson A."/>
            <person name="Spatafora J."/>
            <person name="Veneault-Fourrey C."/>
            <person name="Henrissat B."/>
            <person name="Grigoriev I."/>
            <person name="Martin F."/>
            <person name="Perotto S."/>
        </authorList>
    </citation>
    <scope>NUCLEOTIDE SEQUENCE [LARGE SCALE GENOMIC DNA]</scope>
    <source>
        <strain evidence="7 8">F</strain>
    </source>
</reference>
<keyword evidence="4" id="KW-0804">Transcription</keyword>
<evidence type="ECO:0000256" key="5">
    <source>
        <dbReference type="ARBA" id="ARBA00023242"/>
    </source>
</evidence>
<dbReference type="STRING" id="1149755.A0A2J6R129"/>
<evidence type="ECO:0000256" key="4">
    <source>
        <dbReference type="ARBA" id="ARBA00023163"/>
    </source>
</evidence>
<dbReference type="EMBL" id="KZ613960">
    <property type="protein sequence ID" value="PMD32215.1"/>
    <property type="molecule type" value="Genomic_DNA"/>
</dbReference>
<dbReference type="PROSITE" id="PS50048">
    <property type="entry name" value="ZN2_CY6_FUNGAL_2"/>
    <property type="match status" value="1"/>
</dbReference>
<keyword evidence="3" id="KW-0805">Transcription regulation</keyword>
<dbReference type="InterPro" id="IPR036864">
    <property type="entry name" value="Zn2-C6_fun-type_DNA-bd_sf"/>
</dbReference>
<dbReference type="GO" id="GO:0000981">
    <property type="term" value="F:DNA-binding transcription factor activity, RNA polymerase II-specific"/>
    <property type="evidence" value="ECO:0007669"/>
    <property type="project" value="InterPro"/>
</dbReference>
<keyword evidence="2" id="KW-0862">Zinc</keyword>
<name>A0A2J6R129_HYAVF</name>
<dbReference type="Proteomes" id="UP000235786">
    <property type="component" value="Unassembled WGS sequence"/>
</dbReference>
<gene>
    <name evidence="7" type="ORF">L207DRAFT_500673</name>
</gene>
<keyword evidence="1" id="KW-0479">Metal-binding</keyword>
<dbReference type="PROSITE" id="PS00463">
    <property type="entry name" value="ZN2_CY6_FUNGAL_1"/>
    <property type="match status" value="1"/>
</dbReference>
<protein>
    <recommendedName>
        <fullName evidence="6">Zn(2)-C6 fungal-type domain-containing protein</fullName>
    </recommendedName>
</protein>
<dbReference type="PANTHER" id="PTHR47660">
    <property type="entry name" value="TRANSCRIPTION FACTOR WITH C2H2 AND ZN(2)-CYS(6) DNA BINDING DOMAIN (EUROFUNG)-RELATED-RELATED"/>
    <property type="match status" value="1"/>
</dbReference>
<keyword evidence="8" id="KW-1185">Reference proteome</keyword>
<evidence type="ECO:0000256" key="1">
    <source>
        <dbReference type="ARBA" id="ARBA00022723"/>
    </source>
</evidence>
<keyword evidence="5" id="KW-0539">Nucleus</keyword>
<dbReference type="InterPro" id="IPR001138">
    <property type="entry name" value="Zn2Cys6_DnaBD"/>
</dbReference>
<dbReference type="Pfam" id="PF00172">
    <property type="entry name" value="Zn_clus"/>
    <property type="match status" value="1"/>
</dbReference>
<dbReference type="PANTHER" id="PTHR47660:SF2">
    <property type="entry name" value="TRANSCRIPTION FACTOR WITH C2H2 AND ZN(2)-CYS(6) DNA BINDING DOMAIN (EUROFUNG)"/>
    <property type="match status" value="1"/>
</dbReference>
<dbReference type="SUPFAM" id="SSF57701">
    <property type="entry name" value="Zn2/Cys6 DNA-binding domain"/>
    <property type="match status" value="1"/>
</dbReference>
<feature type="domain" description="Zn(2)-C6 fungal-type" evidence="6">
    <location>
        <begin position="9"/>
        <end position="39"/>
    </location>
</feature>
<dbReference type="PRINTS" id="PR00755">
    <property type="entry name" value="AFLATOXINBRP"/>
</dbReference>
<dbReference type="GO" id="GO:0008270">
    <property type="term" value="F:zinc ion binding"/>
    <property type="evidence" value="ECO:0007669"/>
    <property type="project" value="InterPro"/>
</dbReference>
<accession>A0A2J6R129</accession>
<dbReference type="Gene3D" id="4.10.240.10">
    <property type="entry name" value="Zn(2)-C6 fungal-type DNA-binding domain"/>
    <property type="match status" value="1"/>
</dbReference>
<sequence>MPTHAESNACIACAKSKRKCGRQMPSCARCADAGRSCVYPPSRSRAASSDFAAPSSLVQTHNASVTKSDWFLAPETWKISRRWDISADVPVGIATMKAYVAVLQSWIERWVTTRSNPFIHPRLYSANFPACVQVAYTTLSSYIHRTPANTDTVLQIIEDRSNDLLQENGAVLNMVGPEEWADRGEQDVDLFAQLARLHALVVYQIIGLFDGDIRSRHVAKGHMAIQNSWAGKLFHSAAKALSNTHAVATHLVDCMPKLSTYSQEKLYLWILSESIRRSWLVAVSLSPVFTTLQQRWAVCPGGVMYTNRSGLWNATSATEWEKQCLGRNVALLQRFECDRLLDDAEPADIDEFGTAMLDMTFSRELLENWRDRSGAYTQ</sequence>
<evidence type="ECO:0000313" key="8">
    <source>
        <dbReference type="Proteomes" id="UP000235786"/>
    </source>
</evidence>
<dbReference type="AlphaFoldDB" id="A0A2J6R129"/>
<evidence type="ECO:0000256" key="2">
    <source>
        <dbReference type="ARBA" id="ARBA00022833"/>
    </source>
</evidence>
<dbReference type="SMART" id="SM00066">
    <property type="entry name" value="GAL4"/>
    <property type="match status" value="1"/>
</dbReference>
<proteinExistence type="predicted"/>
<dbReference type="OrthoDB" id="5355161at2759"/>
<organism evidence="7 8">
    <name type="scientific">Hyaloscypha variabilis (strain UAMH 11265 / GT02V1 / F)</name>
    <name type="common">Meliniomyces variabilis</name>
    <dbReference type="NCBI Taxonomy" id="1149755"/>
    <lineage>
        <taxon>Eukaryota</taxon>
        <taxon>Fungi</taxon>
        <taxon>Dikarya</taxon>
        <taxon>Ascomycota</taxon>
        <taxon>Pezizomycotina</taxon>
        <taxon>Leotiomycetes</taxon>
        <taxon>Helotiales</taxon>
        <taxon>Hyaloscyphaceae</taxon>
        <taxon>Hyaloscypha</taxon>
        <taxon>Hyaloscypha variabilis</taxon>
    </lineage>
</organism>
<evidence type="ECO:0000256" key="3">
    <source>
        <dbReference type="ARBA" id="ARBA00023015"/>
    </source>
</evidence>
<dbReference type="CDD" id="cd00067">
    <property type="entry name" value="GAL4"/>
    <property type="match status" value="1"/>
</dbReference>
<evidence type="ECO:0000259" key="6">
    <source>
        <dbReference type="PROSITE" id="PS50048"/>
    </source>
</evidence>
<evidence type="ECO:0000313" key="7">
    <source>
        <dbReference type="EMBL" id="PMD32215.1"/>
    </source>
</evidence>